<dbReference type="GeneID" id="301548043"/>
<protein>
    <submittedName>
        <fullName evidence="2">Toxin</fullName>
    </submittedName>
</protein>
<keyword evidence="3" id="KW-1185">Reference proteome</keyword>
<evidence type="ECO:0000313" key="3">
    <source>
        <dbReference type="Proteomes" id="UP000600080"/>
    </source>
</evidence>
<evidence type="ECO:0000259" key="1">
    <source>
        <dbReference type="Pfam" id="PF04149"/>
    </source>
</evidence>
<feature type="domain" description="DUF397" evidence="1">
    <location>
        <begin position="35"/>
        <end position="89"/>
    </location>
</feature>
<name>A0ABQ2J839_9ACTN</name>
<feature type="domain" description="DUF397" evidence="1">
    <location>
        <begin position="9"/>
        <end position="29"/>
    </location>
</feature>
<organism evidence="2 3">
    <name type="scientific">Streptomyces kronopolitis</name>
    <dbReference type="NCBI Taxonomy" id="1612435"/>
    <lineage>
        <taxon>Bacteria</taxon>
        <taxon>Bacillati</taxon>
        <taxon>Actinomycetota</taxon>
        <taxon>Actinomycetes</taxon>
        <taxon>Kitasatosporales</taxon>
        <taxon>Streptomycetaceae</taxon>
        <taxon>Streptomyces</taxon>
    </lineage>
</organism>
<gene>
    <name evidence="2" type="ORF">GCM10012285_22250</name>
</gene>
<accession>A0ABQ2J839</accession>
<reference evidence="3" key="1">
    <citation type="journal article" date="2019" name="Int. J. Syst. Evol. Microbiol.">
        <title>The Global Catalogue of Microorganisms (GCM) 10K type strain sequencing project: providing services to taxonomists for standard genome sequencing and annotation.</title>
        <authorList>
            <consortium name="The Broad Institute Genomics Platform"/>
            <consortium name="The Broad Institute Genome Sequencing Center for Infectious Disease"/>
            <person name="Wu L."/>
            <person name="Ma J."/>
        </authorList>
    </citation>
    <scope>NUCLEOTIDE SEQUENCE [LARGE SCALE GENOMIC DNA]</scope>
    <source>
        <strain evidence="3">CGMCC 4.7323</strain>
    </source>
</reference>
<comment type="caution">
    <text evidence="2">The sequence shown here is derived from an EMBL/GenBank/DDBJ whole genome shotgun (WGS) entry which is preliminary data.</text>
</comment>
<proteinExistence type="predicted"/>
<dbReference type="EMBL" id="BMND01000007">
    <property type="protein sequence ID" value="GGN42208.1"/>
    <property type="molecule type" value="Genomic_DNA"/>
</dbReference>
<evidence type="ECO:0000313" key="2">
    <source>
        <dbReference type="EMBL" id="GGN42208.1"/>
    </source>
</evidence>
<sequence length="96" mass="10362">MREFELSTAQWRKSSYSDQNGGSCLEVAHDFPGAAAWRKSSYSSGASDNCLEVSDAHPGVVPVRDSKSPQGPALIFPADGWTTFVDAVKDRHFTAA</sequence>
<dbReference type="RefSeq" id="WP_189097434.1">
    <property type="nucleotide sequence ID" value="NZ_BMND01000007.1"/>
</dbReference>
<dbReference type="Pfam" id="PF04149">
    <property type="entry name" value="DUF397"/>
    <property type="match status" value="2"/>
</dbReference>
<dbReference type="Proteomes" id="UP000600080">
    <property type="component" value="Unassembled WGS sequence"/>
</dbReference>
<dbReference type="InterPro" id="IPR007278">
    <property type="entry name" value="DUF397"/>
</dbReference>